<gene>
    <name evidence="1" type="ORF">RHMOL_Rhmol11G0052500</name>
</gene>
<evidence type="ECO:0000313" key="1">
    <source>
        <dbReference type="EMBL" id="KAI8530367.1"/>
    </source>
</evidence>
<keyword evidence="2" id="KW-1185">Reference proteome</keyword>
<dbReference type="EMBL" id="CM046398">
    <property type="protein sequence ID" value="KAI8530367.1"/>
    <property type="molecule type" value="Genomic_DNA"/>
</dbReference>
<reference evidence="1" key="1">
    <citation type="submission" date="2022-02" db="EMBL/GenBank/DDBJ databases">
        <title>Plant Genome Project.</title>
        <authorList>
            <person name="Zhang R.-G."/>
        </authorList>
    </citation>
    <scope>NUCLEOTIDE SEQUENCE</scope>
    <source>
        <strain evidence="1">AT1</strain>
    </source>
</reference>
<sequence length="187" mass="21122">MWAMERKIHRFNLSEKATLPSMFTMSTLTDQAELCCEDGLDDKVEVPMNLEGPSRAHINLGRHYLGKMDIECTNCKALLWMDERLTKSSRSHPLFLTCCLQGKVRLHTLLTPPSPIRVLYDGNDDRSKSFRKHTRGYNATNAFTSLCATLHPRVLIGSGPTSFTIHGELRHRDGSPLPQHGKDAKYA</sequence>
<evidence type="ECO:0000313" key="2">
    <source>
        <dbReference type="Proteomes" id="UP001062846"/>
    </source>
</evidence>
<name>A0ACC0LPX3_RHOML</name>
<proteinExistence type="predicted"/>
<comment type="caution">
    <text evidence="1">The sequence shown here is derived from an EMBL/GenBank/DDBJ whole genome shotgun (WGS) entry which is preliminary data.</text>
</comment>
<organism evidence="1 2">
    <name type="scientific">Rhododendron molle</name>
    <name type="common">Chinese azalea</name>
    <name type="synonym">Azalea mollis</name>
    <dbReference type="NCBI Taxonomy" id="49168"/>
    <lineage>
        <taxon>Eukaryota</taxon>
        <taxon>Viridiplantae</taxon>
        <taxon>Streptophyta</taxon>
        <taxon>Embryophyta</taxon>
        <taxon>Tracheophyta</taxon>
        <taxon>Spermatophyta</taxon>
        <taxon>Magnoliopsida</taxon>
        <taxon>eudicotyledons</taxon>
        <taxon>Gunneridae</taxon>
        <taxon>Pentapetalae</taxon>
        <taxon>asterids</taxon>
        <taxon>Ericales</taxon>
        <taxon>Ericaceae</taxon>
        <taxon>Ericoideae</taxon>
        <taxon>Rhodoreae</taxon>
        <taxon>Rhododendron</taxon>
    </lineage>
</organism>
<accession>A0ACC0LPX3</accession>
<dbReference type="Proteomes" id="UP001062846">
    <property type="component" value="Chromosome 11"/>
</dbReference>
<protein>
    <submittedName>
        <fullName evidence="1">Uncharacterized protein</fullName>
    </submittedName>
</protein>